<dbReference type="Pfam" id="PF19241">
    <property type="entry name" value="DUF5891"/>
    <property type="match status" value="1"/>
</dbReference>
<dbReference type="InterPro" id="IPR045409">
    <property type="entry name" value="DUF5891"/>
</dbReference>
<dbReference type="EMBL" id="MN740609">
    <property type="protein sequence ID" value="QHU35503.1"/>
    <property type="molecule type" value="Genomic_DNA"/>
</dbReference>
<reference evidence="2" key="1">
    <citation type="journal article" date="2020" name="Nature">
        <title>Giant virus diversity and host interactions through global metagenomics.</title>
        <authorList>
            <person name="Schulz F."/>
            <person name="Roux S."/>
            <person name="Paez-Espino D."/>
            <person name="Jungbluth S."/>
            <person name="Walsh D.A."/>
            <person name="Denef V.J."/>
            <person name="McMahon K.D."/>
            <person name="Konstantinidis K.T."/>
            <person name="Eloe-Fadrosh E.A."/>
            <person name="Kyrpides N.C."/>
            <person name="Woyke T."/>
        </authorList>
    </citation>
    <scope>NUCLEOTIDE SEQUENCE</scope>
    <source>
        <strain evidence="2">GVMAG-S-1029409-49</strain>
    </source>
</reference>
<organism evidence="2">
    <name type="scientific">viral metagenome</name>
    <dbReference type="NCBI Taxonomy" id="1070528"/>
    <lineage>
        <taxon>unclassified sequences</taxon>
        <taxon>metagenomes</taxon>
        <taxon>organismal metagenomes</taxon>
    </lineage>
</organism>
<proteinExistence type="predicted"/>
<sequence>MRVIESARISKDICYICKDMAERRTQLFGAMKEFVHELSKMFPQDTKVQLYNRLLIATSPSDSKFVTKHINAFGMFFSNYKDIILEGSEFPRNSCIVYTPGRIFIDIQGCIHRGDAEVRVAIYDHLLTILALMDPSDTNILSKLEALSISHHNSPQESGTPKGSKEEQFIGNIMGKVEQTLGQSGTADNPMAAITSLLASGIMNDMTQGFQSGLESGEFDTRKLIGTMKNAMNVMYDQIEKQTQQDEEEARLKAIHDRKGKRSEDVD</sequence>
<feature type="region of interest" description="Disordered" evidence="1">
    <location>
        <begin position="241"/>
        <end position="267"/>
    </location>
</feature>
<name>A0A6C0LYY1_9ZZZZ</name>
<accession>A0A6C0LYY1</accession>
<evidence type="ECO:0000313" key="2">
    <source>
        <dbReference type="EMBL" id="QHU35503.1"/>
    </source>
</evidence>
<dbReference type="AlphaFoldDB" id="A0A6C0LYY1"/>
<protein>
    <submittedName>
        <fullName evidence="2">Uncharacterized protein</fullName>
    </submittedName>
</protein>
<evidence type="ECO:0000256" key="1">
    <source>
        <dbReference type="SAM" id="MobiDB-lite"/>
    </source>
</evidence>